<dbReference type="InterPro" id="IPR026142">
    <property type="entry name" value="Pro_pase_1_reg_su_36"/>
</dbReference>
<evidence type="ECO:0008006" key="4">
    <source>
        <dbReference type="Google" id="ProtNLM"/>
    </source>
</evidence>
<proteinExistence type="predicted"/>
<feature type="compositionally biased region" description="Polar residues" evidence="1">
    <location>
        <begin position="27"/>
        <end position="38"/>
    </location>
</feature>
<feature type="region of interest" description="Disordered" evidence="1">
    <location>
        <begin position="27"/>
        <end position="54"/>
    </location>
</feature>
<keyword evidence="3" id="KW-1185">Reference proteome</keyword>
<feature type="compositionally biased region" description="Basic and acidic residues" evidence="1">
    <location>
        <begin position="435"/>
        <end position="446"/>
    </location>
</feature>
<protein>
    <recommendedName>
        <fullName evidence="4">Protein phosphatase 1 regulatory subunit 36</fullName>
    </recommendedName>
</protein>
<dbReference type="Pfam" id="PF14895">
    <property type="entry name" value="PPPI_inhib"/>
    <property type="match status" value="1"/>
</dbReference>
<feature type="compositionally biased region" description="Polar residues" evidence="1">
    <location>
        <begin position="448"/>
        <end position="471"/>
    </location>
</feature>
<dbReference type="EMBL" id="REGW02000019">
    <property type="protein sequence ID" value="KAE8281835.1"/>
    <property type="molecule type" value="Genomic_DNA"/>
</dbReference>
<organism evidence="2 3">
    <name type="scientific">Larimichthys crocea</name>
    <name type="common">Large yellow croaker</name>
    <name type="synonym">Pseudosciaena crocea</name>
    <dbReference type="NCBI Taxonomy" id="215358"/>
    <lineage>
        <taxon>Eukaryota</taxon>
        <taxon>Metazoa</taxon>
        <taxon>Chordata</taxon>
        <taxon>Craniata</taxon>
        <taxon>Vertebrata</taxon>
        <taxon>Euteleostomi</taxon>
        <taxon>Actinopterygii</taxon>
        <taxon>Neopterygii</taxon>
        <taxon>Teleostei</taxon>
        <taxon>Neoteleostei</taxon>
        <taxon>Acanthomorphata</taxon>
        <taxon>Eupercaria</taxon>
        <taxon>Sciaenidae</taxon>
        <taxon>Larimichthys</taxon>
    </lineage>
</organism>
<dbReference type="AlphaFoldDB" id="A0A6G0HRK8"/>
<reference evidence="2 3" key="1">
    <citation type="submission" date="2019-07" db="EMBL/GenBank/DDBJ databases">
        <title>Chromosome genome assembly for large yellow croaker.</title>
        <authorList>
            <person name="Xiao S."/>
        </authorList>
    </citation>
    <scope>NUCLEOTIDE SEQUENCE [LARGE SCALE GENOMIC DNA]</scope>
    <source>
        <strain evidence="2">JMULYC20181020</strain>
        <tissue evidence="2">Muscle</tissue>
    </source>
</reference>
<gene>
    <name evidence="2" type="ORF">D5F01_LYC19221</name>
</gene>
<name>A0A6G0HRK8_LARCR</name>
<evidence type="ECO:0000313" key="3">
    <source>
        <dbReference type="Proteomes" id="UP000424527"/>
    </source>
</evidence>
<evidence type="ECO:0000256" key="1">
    <source>
        <dbReference type="SAM" id="MobiDB-lite"/>
    </source>
</evidence>
<dbReference type="Proteomes" id="UP000424527">
    <property type="component" value="Unassembled WGS sequence"/>
</dbReference>
<comment type="caution">
    <text evidence="2">The sequence shown here is derived from an EMBL/GenBank/DDBJ whole genome shotgun (WGS) entry which is preliminary data.</text>
</comment>
<evidence type="ECO:0000313" key="2">
    <source>
        <dbReference type="EMBL" id="KAE8281835.1"/>
    </source>
</evidence>
<sequence length="501" mass="56243">MRSEGHLTTCHGVVIVAVAWIQSNISKQRGRRSASSNRGKFAPQKMPKHSEEQRNVCAPPAGRWVWNDEARTVEFVSSHPAEEATLKERRQADVSFHELQRRSQWLAEMCTVNHRGRHSLRKSLSPAHLNAYRASLMKRRGDFITTDDVKQVAVSLLQENYSLPIPFCFLAVLKSKKLDEVLMALLLYLSCFFEHKSLQNKPKTVIIVDIVSEQRMMAKALAKKEIAQKKLAVCYFSLIMELEIERHQHSAHNKGHVSDSTEWLLRACLYSFFCYVAWVTFGRKDLRDIQEEVGRLLYSDTFNTAVRNRTDVDSGVTFTTINGSVKTREAEPKETGCNGTFRHRLSQRRPALSSIVNQRSPLLVSLLPSPKERSAHLFGGSQAKMQSPLQAKHCDAKALMEELNQQLASVSFGILGRPLTQFRHSTLIPYGQPKNNRDEDDNHGAESDVNNNSEDGPSMALRSSSSFTGPKSTGLARFGSTAHINTRNSAATIEVAPSDAE</sequence>
<feature type="region of interest" description="Disordered" evidence="1">
    <location>
        <begin position="427"/>
        <end position="480"/>
    </location>
</feature>
<dbReference type="PANTHER" id="PTHR21055">
    <property type="entry name" value="PROTEIN PHOSPHATASE 1 REGULATORY SUBUNIT 36"/>
    <property type="match status" value="1"/>
</dbReference>
<dbReference type="PANTHER" id="PTHR21055:SF3">
    <property type="entry name" value="PROTEIN PHOSPHATASE 1 REGULATORY SUBUNIT 36"/>
    <property type="match status" value="1"/>
</dbReference>
<dbReference type="GO" id="GO:0019902">
    <property type="term" value="F:phosphatase binding"/>
    <property type="evidence" value="ECO:0007669"/>
    <property type="project" value="InterPro"/>
</dbReference>
<accession>A0A6G0HRK8</accession>